<reference evidence="1" key="1">
    <citation type="submission" date="2018-05" db="EMBL/GenBank/DDBJ databases">
        <authorList>
            <person name="Lanie J.A."/>
            <person name="Ng W.-L."/>
            <person name="Kazmierczak K.M."/>
            <person name="Andrzejewski T.M."/>
            <person name="Davidsen T.M."/>
            <person name="Wayne K.J."/>
            <person name="Tettelin H."/>
            <person name="Glass J.I."/>
            <person name="Rusch D."/>
            <person name="Podicherti R."/>
            <person name="Tsui H.-C.T."/>
            <person name="Winkler M.E."/>
        </authorList>
    </citation>
    <scope>NUCLEOTIDE SEQUENCE</scope>
</reference>
<accession>A0A382X0W7</accession>
<gene>
    <name evidence="1" type="ORF">METZ01_LOCUS417711</name>
</gene>
<proteinExistence type="predicted"/>
<dbReference type="EMBL" id="UINC01164157">
    <property type="protein sequence ID" value="SVD64857.1"/>
    <property type="molecule type" value="Genomic_DNA"/>
</dbReference>
<protein>
    <submittedName>
        <fullName evidence="1">Uncharacterized protein</fullName>
    </submittedName>
</protein>
<organism evidence="1">
    <name type="scientific">marine metagenome</name>
    <dbReference type="NCBI Taxonomy" id="408172"/>
    <lineage>
        <taxon>unclassified sequences</taxon>
        <taxon>metagenomes</taxon>
        <taxon>ecological metagenomes</taxon>
    </lineage>
</organism>
<sequence>MFIESLNYPFDTKAILRKRRSIRKELSLQKDLKEIRVALLGGSTTSDILNFVEI</sequence>
<evidence type="ECO:0000313" key="1">
    <source>
        <dbReference type="EMBL" id="SVD64857.1"/>
    </source>
</evidence>
<feature type="non-terminal residue" evidence="1">
    <location>
        <position position="54"/>
    </location>
</feature>
<dbReference type="AlphaFoldDB" id="A0A382X0W7"/>
<name>A0A382X0W7_9ZZZZ</name>